<evidence type="ECO:0000313" key="4">
    <source>
        <dbReference type="Proteomes" id="UP001501294"/>
    </source>
</evidence>
<dbReference type="Proteomes" id="UP001501294">
    <property type="component" value="Unassembled WGS sequence"/>
</dbReference>
<keyword evidence="4" id="KW-1185">Reference proteome</keyword>
<dbReference type="PANTHER" id="PTHR43629">
    <property type="entry name" value="PEPTIDYL-PROLYL CIS-TRANS ISOMERASE"/>
    <property type="match status" value="1"/>
</dbReference>
<evidence type="ECO:0000256" key="1">
    <source>
        <dbReference type="PROSITE-ProRule" id="PRU00278"/>
    </source>
</evidence>
<feature type="domain" description="PpiC" evidence="2">
    <location>
        <begin position="1"/>
        <end position="89"/>
    </location>
</feature>
<dbReference type="Pfam" id="PF13616">
    <property type="entry name" value="Rotamase_3"/>
    <property type="match status" value="1"/>
</dbReference>
<proteinExistence type="predicted"/>
<comment type="caution">
    <text evidence="3">The sequence shown here is derived from an EMBL/GenBank/DDBJ whole genome shotgun (WGS) entry which is preliminary data.</text>
</comment>
<accession>A0ABP8I659</accession>
<organism evidence="3 4">
    <name type="scientific">Kangiella taiwanensis</name>
    <dbReference type="NCBI Taxonomy" id="1079179"/>
    <lineage>
        <taxon>Bacteria</taxon>
        <taxon>Pseudomonadati</taxon>
        <taxon>Pseudomonadota</taxon>
        <taxon>Gammaproteobacteria</taxon>
        <taxon>Kangiellales</taxon>
        <taxon>Kangiellaceae</taxon>
        <taxon>Kangiella</taxon>
    </lineage>
</organism>
<dbReference type="GO" id="GO:0016853">
    <property type="term" value="F:isomerase activity"/>
    <property type="evidence" value="ECO:0007669"/>
    <property type="project" value="UniProtKB-KW"/>
</dbReference>
<keyword evidence="1" id="KW-0697">Rotamase</keyword>
<dbReference type="PANTHER" id="PTHR43629:SF2">
    <property type="entry name" value="RHODANESE-LIKE_PPIC DOMAIN-CONTAINING PROTEIN 12, CHLOROPLASTIC"/>
    <property type="match status" value="1"/>
</dbReference>
<gene>
    <name evidence="3" type="ORF">GCM10023150_19570</name>
</gene>
<dbReference type="SUPFAM" id="SSF54534">
    <property type="entry name" value="FKBP-like"/>
    <property type="match status" value="1"/>
</dbReference>
<dbReference type="RefSeq" id="WP_223579656.1">
    <property type="nucleotide sequence ID" value="NZ_BAABFU010000003.1"/>
</dbReference>
<keyword evidence="1 3" id="KW-0413">Isomerase</keyword>
<protein>
    <submittedName>
        <fullName evidence="3">Peptidylprolyl isomerase</fullName>
    </submittedName>
</protein>
<reference evidence="4" key="1">
    <citation type="journal article" date="2019" name="Int. J. Syst. Evol. Microbiol.">
        <title>The Global Catalogue of Microorganisms (GCM) 10K type strain sequencing project: providing services to taxonomists for standard genome sequencing and annotation.</title>
        <authorList>
            <consortium name="The Broad Institute Genomics Platform"/>
            <consortium name="The Broad Institute Genome Sequencing Center for Infectious Disease"/>
            <person name="Wu L."/>
            <person name="Ma J."/>
        </authorList>
    </citation>
    <scope>NUCLEOTIDE SEQUENCE [LARGE SCALE GENOMIC DNA]</scope>
    <source>
        <strain evidence="4">JCM 17727</strain>
    </source>
</reference>
<dbReference type="InterPro" id="IPR046357">
    <property type="entry name" value="PPIase_dom_sf"/>
</dbReference>
<dbReference type="InterPro" id="IPR052204">
    <property type="entry name" value="PpiC/parvulin_rotamase"/>
</dbReference>
<dbReference type="Gene3D" id="3.10.50.40">
    <property type="match status" value="1"/>
</dbReference>
<evidence type="ECO:0000313" key="3">
    <source>
        <dbReference type="EMBL" id="GAA4352172.1"/>
    </source>
</evidence>
<dbReference type="InterPro" id="IPR000297">
    <property type="entry name" value="PPIase_PpiC"/>
</dbReference>
<sequence>MKASARHILVTDEELCQEIKKSIESGVDFSAMAAKHSVCPSKSRGGELGVFRRGMMVREFDDVVFTRSLKIVHGPIKTTFGFHLIEIMDRDVS</sequence>
<dbReference type="PROSITE" id="PS50198">
    <property type="entry name" value="PPIC_PPIASE_2"/>
    <property type="match status" value="1"/>
</dbReference>
<name>A0ABP8I659_9GAMM</name>
<dbReference type="EMBL" id="BAABFU010000003">
    <property type="protein sequence ID" value="GAA4352172.1"/>
    <property type="molecule type" value="Genomic_DNA"/>
</dbReference>
<evidence type="ECO:0000259" key="2">
    <source>
        <dbReference type="PROSITE" id="PS50198"/>
    </source>
</evidence>